<keyword evidence="2" id="KW-1185">Reference proteome</keyword>
<dbReference type="Proteomes" id="UP000193498">
    <property type="component" value="Unassembled WGS sequence"/>
</dbReference>
<comment type="caution">
    <text evidence="1">The sequence shown here is derived from an EMBL/GenBank/DDBJ whole genome shotgun (WGS) entry which is preliminary data.</text>
</comment>
<evidence type="ECO:0000313" key="1">
    <source>
        <dbReference type="EMBL" id="ORX81107.1"/>
    </source>
</evidence>
<protein>
    <submittedName>
        <fullName evidence="1">Uncharacterized protein</fullName>
    </submittedName>
</protein>
<name>A0A1Y1X5M0_9FUNG</name>
<dbReference type="AlphaFoldDB" id="A0A1Y1X5M0"/>
<accession>A0A1Y1X5M0</accession>
<proteinExistence type="predicted"/>
<dbReference type="InParanoid" id="A0A1Y1X5M0"/>
<reference evidence="1 2" key="1">
    <citation type="submission" date="2016-07" db="EMBL/GenBank/DDBJ databases">
        <title>Pervasive Adenine N6-methylation of Active Genes in Fungi.</title>
        <authorList>
            <consortium name="DOE Joint Genome Institute"/>
            <person name="Mondo S.J."/>
            <person name="Dannebaum R.O."/>
            <person name="Kuo R.C."/>
            <person name="Labutti K."/>
            <person name="Haridas S."/>
            <person name="Kuo A."/>
            <person name="Salamov A."/>
            <person name="Ahrendt S.R."/>
            <person name="Lipzen A."/>
            <person name="Sullivan W."/>
            <person name="Andreopoulos W.B."/>
            <person name="Clum A."/>
            <person name="Lindquist E."/>
            <person name="Daum C."/>
            <person name="Ramamoorthy G.K."/>
            <person name="Gryganskyi A."/>
            <person name="Culley D."/>
            <person name="Magnuson J.K."/>
            <person name="James T.Y."/>
            <person name="O'Malley M.A."/>
            <person name="Stajich J.E."/>
            <person name="Spatafora J.W."/>
            <person name="Visel A."/>
            <person name="Grigoriev I.V."/>
        </authorList>
    </citation>
    <scope>NUCLEOTIDE SEQUENCE [LARGE SCALE GENOMIC DNA]</scope>
    <source>
        <strain evidence="1 2">CBS 931.73</strain>
    </source>
</reference>
<sequence>MKAHASQGSWILGTILYPCFGLSSGIKPHHNGAFTRAQFVMVMLLSLSTGLPACNPTPETSWIQGQNQLDVANHCCTLDQIGLSLNEAGMGLDQVNSRAEVLAVALMETGYLSDSCILYQWLCIILIPSSNSHPRNVIVVPGKDRMMYASFQRLSRTRMLDLQPRANIAGYLRATGSGPRSDEFSITRLHRYIQTSYLGFSTHAS</sequence>
<evidence type="ECO:0000313" key="2">
    <source>
        <dbReference type="Proteomes" id="UP000193498"/>
    </source>
</evidence>
<organism evidence="1 2">
    <name type="scientific">Basidiobolus meristosporus CBS 931.73</name>
    <dbReference type="NCBI Taxonomy" id="1314790"/>
    <lineage>
        <taxon>Eukaryota</taxon>
        <taxon>Fungi</taxon>
        <taxon>Fungi incertae sedis</taxon>
        <taxon>Zoopagomycota</taxon>
        <taxon>Entomophthoromycotina</taxon>
        <taxon>Basidiobolomycetes</taxon>
        <taxon>Basidiobolales</taxon>
        <taxon>Basidiobolaceae</taxon>
        <taxon>Basidiobolus</taxon>
    </lineage>
</organism>
<dbReference type="EMBL" id="MCFE01000716">
    <property type="protein sequence ID" value="ORX81107.1"/>
    <property type="molecule type" value="Genomic_DNA"/>
</dbReference>
<gene>
    <name evidence="1" type="ORF">K493DRAFT_308176</name>
</gene>